<evidence type="ECO:0000256" key="2">
    <source>
        <dbReference type="ARBA" id="ARBA00006759"/>
    </source>
</evidence>
<evidence type="ECO:0000256" key="5">
    <source>
        <dbReference type="ARBA" id="ARBA00022833"/>
    </source>
</evidence>
<evidence type="ECO:0000313" key="7">
    <source>
        <dbReference type="EnsemblMetazoa" id="XP_020905193.1"/>
    </source>
</evidence>
<dbReference type="Gene3D" id="3.60.15.10">
    <property type="entry name" value="Ribonuclease Z/Hydroxyacylglutathione hydrolase-like"/>
    <property type="match status" value="1"/>
</dbReference>
<dbReference type="PANTHER" id="PTHR11935">
    <property type="entry name" value="BETA LACTAMASE DOMAIN"/>
    <property type="match status" value="1"/>
</dbReference>
<keyword evidence="5" id="KW-0862">Zinc</keyword>
<dbReference type="AlphaFoldDB" id="A0A913XI74"/>
<dbReference type="NCBIfam" id="TIGR03413">
    <property type="entry name" value="GSH_gloB"/>
    <property type="match status" value="1"/>
</dbReference>
<sequence>MFVVVAVVITAFIGYRLSRYVSMNSLFFRIAYTLYAKTQLGYYYHLHQLEKYKSTHDQPHSIVASWSYGGVKVLPIPIASDNYSYLIIDSEENQAVVVDPSDPNAVKEIIASEQVQLKAILTTHKHWDHSGGNSVLQTDFPGIPIYGSAIDDVPCLTHPVKPNDILKFGRLSFTAVFTPGHTIGHTVYILSGEPFGAPDCLFSGDLLFLGGCGRIFEGEASEMLESLNSVAVLKDSTLLWPGHEYAAKNLLFALTIEPDNPYVRNKLDWVIDRRANKNSTCPSTIGEEKLYNPFLRTHVHDVMSAVGVDILPDEQNANLRAVAVLVALRERKDNFK</sequence>
<accession>A0A913XI74</accession>
<dbReference type="RefSeq" id="XP_020905193.1">
    <property type="nucleotide sequence ID" value="XM_021049534.2"/>
</dbReference>
<dbReference type="InterPro" id="IPR036866">
    <property type="entry name" value="RibonucZ/Hydroxyglut_hydro"/>
</dbReference>
<proteinExistence type="inferred from homology"/>
<dbReference type="KEGG" id="epa:110243432"/>
<dbReference type="InterPro" id="IPR017782">
    <property type="entry name" value="Hydroxyacylglutathione_Hdrlase"/>
</dbReference>
<dbReference type="GeneID" id="110243432"/>
<comment type="cofactor">
    <cofactor evidence="1">
        <name>Zn(2+)</name>
        <dbReference type="ChEBI" id="CHEBI:29105"/>
    </cofactor>
</comment>
<dbReference type="CDD" id="cd07723">
    <property type="entry name" value="hydroxyacylglutathione_hydrolase_MBL-fold"/>
    <property type="match status" value="1"/>
</dbReference>
<reference evidence="7" key="1">
    <citation type="submission" date="2022-11" db="UniProtKB">
        <authorList>
            <consortium name="EnsemblMetazoa"/>
        </authorList>
    </citation>
    <scope>IDENTIFICATION</scope>
</reference>
<dbReference type="InterPro" id="IPR032282">
    <property type="entry name" value="HAGH_C"/>
</dbReference>
<dbReference type="GO" id="GO:0046872">
    <property type="term" value="F:metal ion binding"/>
    <property type="evidence" value="ECO:0007669"/>
    <property type="project" value="UniProtKB-KW"/>
</dbReference>
<dbReference type="GO" id="GO:0005739">
    <property type="term" value="C:mitochondrion"/>
    <property type="evidence" value="ECO:0007669"/>
    <property type="project" value="TreeGrafter"/>
</dbReference>
<dbReference type="PANTHER" id="PTHR11935:SF116">
    <property type="entry name" value="HYDROLASE PNKD-RELATED"/>
    <property type="match status" value="1"/>
</dbReference>
<dbReference type="OMA" id="CVWPGMR"/>
<evidence type="ECO:0000256" key="3">
    <source>
        <dbReference type="ARBA" id="ARBA00022723"/>
    </source>
</evidence>
<keyword evidence="8" id="KW-1185">Reference proteome</keyword>
<feature type="domain" description="Metallo-beta-lactamase" evidence="6">
    <location>
        <begin position="81"/>
        <end position="243"/>
    </location>
</feature>
<dbReference type="SUPFAM" id="SSF56281">
    <property type="entry name" value="Metallo-hydrolase/oxidoreductase"/>
    <property type="match status" value="1"/>
</dbReference>
<comment type="similarity">
    <text evidence="2">Belongs to the metallo-beta-lactamase superfamily. Glyoxalase II family.</text>
</comment>
<organism evidence="7 8">
    <name type="scientific">Exaiptasia diaphana</name>
    <name type="common">Tropical sea anemone</name>
    <name type="synonym">Aiptasia pulchella</name>
    <dbReference type="NCBI Taxonomy" id="2652724"/>
    <lineage>
        <taxon>Eukaryota</taxon>
        <taxon>Metazoa</taxon>
        <taxon>Cnidaria</taxon>
        <taxon>Anthozoa</taxon>
        <taxon>Hexacorallia</taxon>
        <taxon>Actiniaria</taxon>
        <taxon>Aiptasiidae</taxon>
        <taxon>Exaiptasia</taxon>
    </lineage>
</organism>
<dbReference type="HAMAP" id="MF_01374">
    <property type="entry name" value="Glyoxalase_2"/>
    <property type="match status" value="1"/>
</dbReference>
<dbReference type="Pfam" id="PF16123">
    <property type="entry name" value="HAGH_C"/>
    <property type="match status" value="1"/>
</dbReference>
<keyword evidence="3" id="KW-0479">Metal-binding</keyword>
<dbReference type="InterPro" id="IPR035680">
    <property type="entry name" value="Clx_II_MBL"/>
</dbReference>
<keyword evidence="4" id="KW-0378">Hydrolase</keyword>
<dbReference type="GO" id="GO:0019243">
    <property type="term" value="P:methylglyoxal catabolic process to D-lactate via S-lactoyl-glutathione"/>
    <property type="evidence" value="ECO:0007669"/>
    <property type="project" value="InterPro"/>
</dbReference>
<dbReference type="InterPro" id="IPR001279">
    <property type="entry name" value="Metallo-B-lactamas"/>
</dbReference>
<evidence type="ECO:0000259" key="6">
    <source>
        <dbReference type="SMART" id="SM00849"/>
    </source>
</evidence>
<protein>
    <recommendedName>
        <fullName evidence="6">Metallo-beta-lactamase domain-containing protein</fullName>
    </recommendedName>
</protein>
<dbReference type="SMART" id="SM00849">
    <property type="entry name" value="Lactamase_B"/>
    <property type="match status" value="1"/>
</dbReference>
<dbReference type="OrthoDB" id="449487at2759"/>
<name>A0A913XI74_EXADI</name>
<dbReference type="GO" id="GO:0004416">
    <property type="term" value="F:hydroxyacylglutathione hydrolase activity"/>
    <property type="evidence" value="ECO:0007669"/>
    <property type="project" value="InterPro"/>
</dbReference>
<evidence type="ECO:0000256" key="1">
    <source>
        <dbReference type="ARBA" id="ARBA00001947"/>
    </source>
</evidence>
<evidence type="ECO:0000256" key="4">
    <source>
        <dbReference type="ARBA" id="ARBA00022801"/>
    </source>
</evidence>
<evidence type="ECO:0000313" key="8">
    <source>
        <dbReference type="Proteomes" id="UP000887567"/>
    </source>
</evidence>
<dbReference type="Proteomes" id="UP000887567">
    <property type="component" value="Unplaced"/>
</dbReference>
<dbReference type="Pfam" id="PF00753">
    <property type="entry name" value="Lactamase_B"/>
    <property type="match status" value="1"/>
</dbReference>
<dbReference type="EnsemblMetazoa" id="XM_021049534.2">
    <property type="protein sequence ID" value="XP_020905193.1"/>
    <property type="gene ID" value="LOC110243432"/>
</dbReference>